<organism evidence="5 6">
    <name type="scientific">Triticum turgidum subsp. durum</name>
    <name type="common">Durum wheat</name>
    <name type="synonym">Triticum durum</name>
    <dbReference type="NCBI Taxonomy" id="4567"/>
    <lineage>
        <taxon>Eukaryota</taxon>
        <taxon>Viridiplantae</taxon>
        <taxon>Streptophyta</taxon>
        <taxon>Embryophyta</taxon>
        <taxon>Tracheophyta</taxon>
        <taxon>Spermatophyta</taxon>
        <taxon>Magnoliopsida</taxon>
        <taxon>Liliopsida</taxon>
        <taxon>Poales</taxon>
        <taxon>Poaceae</taxon>
        <taxon>BOP clade</taxon>
        <taxon>Pooideae</taxon>
        <taxon>Triticodae</taxon>
        <taxon>Triticeae</taxon>
        <taxon>Triticinae</taxon>
        <taxon>Triticum</taxon>
    </lineage>
</organism>
<feature type="coiled-coil region" evidence="3">
    <location>
        <begin position="569"/>
        <end position="596"/>
    </location>
</feature>
<feature type="coiled-coil region" evidence="3">
    <location>
        <begin position="680"/>
        <end position="780"/>
    </location>
</feature>
<feature type="coiled-coil region" evidence="3">
    <location>
        <begin position="471"/>
        <end position="533"/>
    </location>
</feature>
<accession>A0A9R0TJW7</accession>
<evidence type="ECO:0000256" key="2">
    <source>
        <dbReference type="ARBA" id="ARBA00023054"/>
    </source>
</evidence>
<feature type="region of interest" description="Disordered" evidence="4">
    <location>
        <begin position="1"/>
        <end position="69"/>
    </location>
</feature>
<gene>
    <name evidence="5" type="ORF">TRITD_5Av1G085720</name>
</gene>
<name>A0A9R0TJW7_TRITD</name>
<evidence type="ECO:0000313" key="5">
    <source>
        <dbReference type="EMBL" id="VAI15190.1"/>
    </source>
</evidence>
<reference evidence="5 6" key="1">
    <citation type="submission" date="2017-09" db="EMBL/GenBank/DDBJ databases">
        <authorList>
            <consortium name="International Durum Wheat Genome Sequencing Consortium (IDWGSC)"/>
            <person name="Milanesi L."/>
        </authorList>
    </citation>
    <scope>NUCLEOTIDE SEQUENCE [LARGE SCALE GENOMIC DNA]</scope>
    <source>
        <strain evidence="6">cv. Svevo</strain>
    </source>
</reference>
<proteinExistence type="inferred from homology"/>
<feature type="coiled-coil region" evidence="3">
    <location>
        <begin position="180"/>
        <end position="264"/>
    </location>
</feature>
<dbReference type="Pfam" id="PF05911">
    <property type="entry name" value="FPP"/>
    <property type="match status" value="4"/>
</dbReference>
<evidence type="ECO:0008006" key="7">
    <source>
        <dbReference type="Google" id="ProtNLM"/>
    </source>
</evidence>
<keyword evidence="6" id="KW-1185">Reference proteome</keyword>
<dbReference type="AlphaFoldDB" id="A0A9R0TJW7"/>
<evidence type="ECO:0000256" key="3">
    <source>
        <dbReference type="SAM" id="Coils"/>
    </source>
</evidence>
<keyword evidence="2 3" id="KW-0175">Coiled coil</keyword>
<dbReference type="Gramene" id="TRITD5Av1G085720.4">
    <property type="protein sequence ID" value="TRITD5Av1G085720.4"/>
    <property type="gene ID" value="TRITD5Av1G085720"/>
</dbReference>
<comment type="similarity">
    <text evidence="1">Belongs to the FPP family.</text>
</comment>
<protein>
    <recommendedName>
        <fullName evidence="7">Filament-like plant protein</fullName>
    </recommendedName>
</protein>
<evidence type="ECO:0000313" key="6">
    <source>
        <dbReference type="Proteomes" id="UP000324705"/>
    </source>
</evidence>
<sequence>MVMDRTGWLWRRKPSDNSPGASDVSVPVSSHPQCCSGDQEVLRPVSNNASAHHGQSPKVSSRVRHDETQEIGVPKLSNEKLASRVNLNDFSPQHGQSLESYLSSNGDEETKETMKSLNEKLAAALLAISDKEDLVKQHTKVTEEAVAGWEQAEVEATAIKKLLEAASHRNDYLEGQVSHLDKALKECVRQLRLVREEQEEIIRDALTKKSQELESENSKLQNHIAELKKQLAATKSEASTVSAQPDLQEKLQTIEKENLDLKAKLLVQSKDLKILSLEKDLSNQAAETASKQHLESIKKIARVEAECRRLHYLAQKTALVNDSRPPPSAESLTDSHSDSAECMVAVDSELRNSDSWASALITELDQFRNAKASATNIVNSPVEIDLMDDFLEMERLAALPESDQTSSTFDMETDSDKAVTRNSSSKIENEELWRHVADLHSRVEVVESYKKELEIALIEARNQLDISCDALVAARNRLVEMQMQLDLANDSKYAALGDVDRLDSEKKALEFQLESKSVEAEELHAIVASLEERIETETALSVQHKEKSDAACNAKELLERQLYSANAEVQKLHGIIKSLENQVEEEKALHDELMTQSLLKIEAAVEAVKEPLEAQLCSANTEVEKLRGIIEALESEIEKERTVHEELTSQLDMKIEAERTHSEAVKESLEGQLCSANSEVAKLRDVIKALENEVIEKEKALHEKLAEAEKSLSVESVKESLEAELQLVNSEVVKLRDMVTALEHEVVKEKEFSDELQLQLEALEAIKRVLESEVESAHQDAWKLKEKVELFEAKLQEQMLSAAEFTAKEESVQSQRTAIEHQLEASKADVVKLTNMVSFLQGEVVQERLLSEDYEQKCRKLEAQLSRDIRDAKLWRLANSNGDLKTKQEKELANAAGKLAECQKTIASLGRQLKSLTEIDNVVLEPGLGLLLEPRDIALDLRASDPGLLQKRSTGSNFAVFADELYDLDLPDGDVGCFSPLPSMIRPSSPPPSEMSVFAGGLSSLSSYRGKRRK</sequence>
<dbReference type="PANTHER" id="PTHR31580">
    <property type="entry name" value="FILAMENT-LIKE PLANT PROTEIN 4"/>
    <property type="match status" value="1"/>
</dbReference>
<feature type="coiled-coil region" evidence="3">
    <location>
        <begin position="623"/>
        <end position="650"/>
    </location>
</feature>
<evidence type="ECO:0000256" key="4">
    <source>
        <dbReference type="SAM" id="MobiDB-lite"/>
    </source>
</evidence>
<feature type="region of interest" description="Disordered" evidence="4">
    <location>
        <begin position="401"/>
        <end position="423"/>
    </location>
</feature>
<feature type="coiled-coil region" evidence="3">
    <location>
        <begin position="844"/>
        <end position="919"/>
    </location>
</feature>
<dbReference type="InterPro" id="IPR008587">
    <property type="entry name" value="FPP_plant"/>
</dbReference>
<evidence type="ECO:0000256" key="1">
    <source>
        <dbReference type="ARBA" id="ARBA00005921"/>
    </source>
</evidence>
<dbReference type="EMBL" id="LT934119">
    <property type="protein sequence ID" value="VAI15190.1"/>
    <property type="molecule type" value="Genomic_DNA"/>
</dbReference>
<dbReference type="Proteomes" id="UP000324705">
    <property type="component" value="Chromosome 5A"/>
</dbReference>
<dbReference type="PANTHER" id="PTHR31580:SF44">
    <property type="entry name" value="OS12G0169100 PROTEIN"/>
    <property type="match status" value="1"/>
</dbReference>